<dbReference type="PANTHER" id="PTHR30595">
    <property type="entry name" value="GLPR-RELATED TRANSCRIPTIONAL REPRESSOR"/>
    <property type="match status" value="1"/>
</dbReference>
<accession>A0A831XLQ0</accession>
<dbReference type="Pfam" id="PF04326">
    <property type="entry name" value="SLFN_AlbA_2"/>
    <property type="match status" value="1"/>
</dbReference>
<dbReference type="InterPro" id="IPR038461">
    <property type="entry name" value="Schlafen_AlbA_2_dom_sf"/>
</dbReference>
<dbReference type="Gene3D" id="3.30.950.30">
    <property type="entry name" value="Schlafen, AAA domain"/>
    <property type="match status" value="1"/>
</dbReference>
<dbReference type="Gene3D" id="3.30.565.60">
    <property type="match status" value="1"/>
</dbReference>
<evidence type="ECO:0000313" key="2">
    <source>
        <dbReference type="EMBL" id="HEN42071.1"/>
    </source>
</evidence>
<proteinExistence type="predicted"/>
<reference evidence="2" key="1">
    <citation type="journal article" date="2020" name="mSystems">
        <title>Genome- and Community-Level Interaction Insights into Carbon Utilization and Element Cycling Functions of Hydrothermarchaeota in Hydrothermal Sediment.</title>
        <authorList>
            <person name="Zhou Z."/>
            <person name="Liu Y."/>
            <person name="Xu W."/>
            <person name="Pan J."/>
            <person name="Luo Z.H."/>
            <person name="Li M."/>
        </authorList>
    </citation>
    <scope>NUCLEOTIDE SEQUENCE [LARGE SCALE GENOMIC DNA]</scope>
    <source>
        <strain evidence="2">SpSt-349</strain>
    </source>
</reference>
<dbReference type="AlphaFoldDB" id="A0A831XLQ0"/>
<comment type="caution">
    <text evidence="2">The sequence shown here is derived from an EMBL/GenBank/DDBJ whole genome shotgun (WGS) entry which is preliminary data.</text>
</comment>
<dbReference type="PANTHER" id="PTHR30595:SF6">
    <property type="entry name" value="SCHLAFEN ALBA-2 DOMAIN-CONTAINING PROTEIN"/>
    <property type="match status" value="1"/>
</dbReference>
<gene>
    <name evidence="2" type="ORF">ENQ87_06790</name>
</gene>
<organism evidence="2">
    <name type="scientific">Geobacter metallireducens</name>
    <dbReference type="NCBI Taxonomy" id="28232"/>
    <lineage>
        <taxon>Bacteria</taxon>
        <taxon>Pseudomonadati</taxon>
        <taxon>Thermodesulfobacteriota</taxon>
        <taxon>Desulfuromonadia</taxon>
        <taxon>Geobacterales</taxon>
        <taxon>Geobacteraceae</taxon>
        <taxon>Geobacter</taxon>
    </lineage>
</organism>
<sequence length="469" mass="53952">MNSSIQDLERMMTAPRENEHLEFKEAKNQYDTVKLYRYCIALANEGGGKLVLGVSDKTPRKVVGTRAFPNLEDIRARLVNILKIRVEVEPIEHPDGRVLIFNVPFRPAGTALHYEGAYLMRAGEELVPMTPDKLKRIFEEGKPDFLAQIARHKVTSDDIVRLLDTQSYFDMLKLPYPANREGVLERFLSEKLIKREHEHYAIANLGALLFAKDLREFEGLARKAPRVIVYDGKSKLHTRSDKVGTKGYALAFEALIDYINSQLPSNEIIEKAIRRTVKMFPEIAIRELVANALIHQDFAESGTSVMVEVYSDRIEISNPGLPFISPDRFIDEYQSRNERLADLMRRIGICEEKGSGIDKVIDSVEVYQLPAPDFRVGEKHTQVVLFAPIKFEEMERRDKVRACYQHCCLRYVMNQKMTNKSLRERFNLPESKADHASRIIRDTLDEGKIKLDDPDSTSKRYAKYIPFWA</sequence>
<name>A0A831XLQ0_GEOME</name>
<feature type="domain" description="Schlafen AlbA-2" evidence="1">
    <location>
        <begin position="17"/>
        <end position="129"/>
    </location>
</feature>
<dbReference type="EMBL" id="DSOV01000027">
    <property type="protein sequence ID" value="HEN42071.1"/>
    <property type="molecule type" value="Genomic_DNA"/>
</dbReference>
<protein>
    <submittedName>
        <fullName evidence="2">MloB</fullName>
    </submittedName>
</protein>
<dbReference type="Pfam" id="PF13749">
    <property type="entry name" value="HATPase_c_4"/>
    <property type="match status" value="1"/>
</dbReference>
<dbReference type="InterPro" id="IPR038475">
    <property type="entry name" value="RecG_C_sf"/>
</dbReference>
<evidence type="ECO:0000259" key="1">
    <source>
        <dbReference type="Pfam" id="PF04326"/>
    </source>
</evidence>
<dbReference type="InterPro" id="IPR007421">
    <property type="entry name" value="Schlafen_AlbA_2_dom"/>
</dbReference>